<dbReference type="PROSITE" id="PS50066">
    <property type="entry name" value="MADS_BOX_2"/>
    <property type="match status" value="1"/>
</dbReference>
<protein>
    <recommendedName>
        <fullName evidence="7">MADS-box domain-containing protein</fullName>
    </recommendedName>
</protein>
<evidence type="ECO:0000313" key="9">
    <source>
        <dbReference type="Proteomes" id="UP000823388"/>
    </source>
</evidence>
<dbReference type="Pfam" id="PF00319">
    <property type="entry name" value="SRF-TF"/>
    <property type="match status" value="1"/>
</dbReference>
<keyword evidence="3" id="KW-0238">DNA-binding</keyword>
<dbReference type="GO" id="GO:0003677">
    <property type="term" value="F:DNA binding"/>
    <property type="evidence" value="ECO:0007669"/>
    <property type="project" value="UniProtKB-KW"/>
</dbReference>
<dbReference type="InterPro" id="IPR002100">
    <property type="entry name" value="TF_MADSbox"/>
</dbReference>
<evidence type="ECO:0000256" key="2">
    <source>
        <dbReference type="ARBA" id="ARBA00023015"/>
    </source>
</evidence>
<reference evidence="8" key="1">
    <citation type="submission" date="2020-05" db="EMBL/GenBank/DDBJ databases">
        <title>WGS assembly of Panicum virgatum.</title>
        <authorList>
            <person name="Lovell J.T."/>
            <person name="Jenkins J."/>
            <person name="Shu S."/>
            <person name="Juenger T.E."/>
            <person name="Schmutz J."/>
        </authorList>
    </citation>
    <scope>NUCLEOTIDE SEQUENCE</scope>
    <source>
        <strain evidence="8">AP13</strain>
    </source>
</reference>
<accession>A0A8T0T924</accession>
<organism evidence="8 9">
    <name type="scientific">Panicum virgatum</name>
    <name type="common">Blackwell switchgrass</name>
    <dbReference type="NCBI Taxonomy" id="38727"/>
    <lineage>
        <taxon>Eukaryota</taxon>
        <taxon>Viridiplantae</taxon>
        <taxon>Streptophyta</taxon>
        <taxon>Embryophyta</taxon>
        <taxon>Tracheophyta</taxon>
        <taxon>Spermatophyta</taxon>
        <taxon>Magnoliopsida</taxon>
        <taxon>Liliopsida</taxon>
        <taxon>Poales</taxon>
        <taxon>Poaceae</taxon>
        <taxon>PACMAD clade</taxon>
        <taxon>Panicoideae</taxon>
        <taxon>Panicodae</taxon>
        <taxon>Paniceae</taxon>
        <taxon>Panicinae</taxon>
        <taxon>Panicum</taxon>
        <taxon>Panicum sect. Hiantes</taxon>
    </lineage>
</organism>
<evidence type="ECO:0000256" key="1">
    <source>
        <dbReference type="ARBA" id="ARBA00004123"/>
    </source>
</evidence>
<dbReference type="SUPFAM" id="SSF55455">
    <property type="entry name" value="SRF-like"/>
    <property type="match status" value="1"/>
</dbReference>
<comment type="caution">
    <text evidence="8">The sequence shown here is derived from an EMBL/GenBank/DDBJ whole genome shotgun (WGS) entry which is preliminary data.</text>
</comment>
<keyword evidence="9" id="KW-1185">Reference proteome</keyword>
<keyword evidence="5" id="KW-0539">Nucleus</keyword>
<dbReference type="AlphaFoldDB" id="A0A8T0T924"/>
<dbReference type="GO" id="GO:0046983">
    <property type="term" value="F:protein dimerization activity"/>
    <property type="evidence" value="ECO:0007669"/>
    <property type="project" value="InterPro"/>
</dbReference>
<dbReference type="Proteomes" id="UP000823388">
    <property type="component" value="Chromosome 4N"/>
</dbReference>
<evidence type="ECO:0000256" key="4">
    <source>
        <dbReference type="ARBA" id="ARBA00023163"/>
    </source>
</evidence>
<proteinExistence type="predicted"/>
<evidence type="ECO:0000256" key="5">
    <source>
        <dbReference type="ARBA" id="ARBA00023242"/>
    </source>
</evidence>
<sequence>MADPFGKRKEELKQKAEELSVLCGVDVALVAAAAAAGDGRAAADVWESREGVLARYRALGAEARAAHSPRVPRRRARQGGGQARPGAPGRARRARPLGQGAGRHRHGGGGAAAARRPRRRDTGRGGQAEGAGPAAGRPRRRGRVALLSFAAAAGGGDAGNGPQAMWGSNGFHFQLGAADDTQHNGTGYVFQQYTSGNGAGVEGYHLQMAPDMYSSADHSTGHLADACQQYQLRDPTQNGYDFQCAHASYFSVPSGYAQPSLPMWSVDDEPRHAMLPLEYPSGDAGLNYADTPAAQGGSGGSFAIGTASGNFVHPPPALSLAMNTTAGGGDGNGNGDFINNGPSIAAPSYTMGGGGNNFTNAMPAQPT</sequence>
<feature type="domain" description="MADS-box" evidence="7">
    <location>
        <begin position="5"/>
        <end position="30"/>
    </location>
</feature>
<evidence type="ECO:0000256" key="6">
    <source>
        <dbReference type="SAM" id="MobiDB-lite"/>
    </source>
</evidence>
<keyword evidence="2" id="KW-0805">Transcription regulation</keyword>
<dbReference type="EMBL" id="CM029044">
    <property type="protein sequence ID" value="KAG2605803.1"/>
    <property type="molecule type" value="Genomic_DNA"/>
</dbReference>
<gene>
    <name evidence="8" type="ORF">PVAP13_4NG146405</name>
</gene>
<evidence type="ECO:0000313" key="8">
    <source>
        <dbReference type="EMBL" id="KAG2605803.1"/>
    </source>
</evidence>
<dbReference type="GO" id="GO:0005634">
    <property type="term" value="C:nucleus"/>
    <property type="evidence" value="ECO:0007669"/>
    <property type="project" value="UniProtKB-SubCell"/>
</dbReference>
<keyword evidence="4" id="KW-0804">Transcription</keyword>
<comment type="subcellular location">
    <subcellularLocation>
        <location evidence="1">Nucleus</location>
    </subcellularLocation>
</comment>
<dbReference type="Gene3D" id="3.40.1810.10">
    <property type="entry name" value="Transcription factor, MADS-box"/>
    <property type="match status" value="1"/>
</dbReference>
<evidence type="ECO:0000256" key="3">
    <source>
        <dbReference type="ARBA" id="ARBA00023125"/>
    </source>
</evidence>
<name>A0A8T0T924_PANVG</name>
<evidence type="ECO:0000259" key="7">
    <source>
        <dbReference type="PROSITE" id="PS50066"/>
    </source>
</evidence>
<feature type="region of interest" description="Disordered" evidence="6">
    <location>
        <begin position="62"/>
        <end position="140"/>
    </location>
</feature>
<dbReference type="InterPro" id="IPR036879">
    <property type="entry name" value="TF_MADSbox_sf"/>
</dbReference>